<dbReference type="Proteomes" id="UP000319576">
    <property type="component" value="Chromosome"/>
</dbReference>
<dbReference type="InterPro" id="IPR018391">
    <property type="entry name" value="PQQ_b-propeller_rpt"/>
</dbReference>
<keyword evidence="2" id="KW-0732">Signal</keyword>
<evidence type="ECO:0000256" key="1">
    <source>
        <dbReference type="SAM" id="MobiDB-lite"/>
    </source>
</evidence>
<feature type="region of interest" description="Disordered" evidence="1">
    <location>
        <begin position="25"/>
        <end position="47"/>
    </location>
</feature>
<keyword evidence="5" id="KW-1185">Reference proteome</keyword>
<sequence length="415" mass="43663" precursor="true">MSRLAFPLLALAALPVAATADWPQFRGPTAQGHADKADPPITWSPTKNVRWRTPVAGSGWSSPVVAGGRVYITTAVPQSEEKKASQSLRALCLDAATGAVLWDVEVFQQDGKDAPNIHSKNSHASPTPVVDGDRVYVHFGHMGTACLNAGTGATLWQTRELRYAPVHGNGGSPVLTHGKLVFSIDGTDKQQVVALDAATGKASWTTPRDAKPGKPFSFGTPLVVSVKGSDQLVSVGSDVVMGLEPGTGKEVWRAKFSGYSVVPRPVAGNGMVYFSTGYDNPVLYAVKLGGTGDVTATHVAWTAKKGAPRNASPLLIGDALYCVSDSGALTCFDAMTGRERWAENLGGAYSASPVYAGGRVYLLAEDGTGVVFKPGAEYEELAKNRLEEKALASYAAEGPALFARTAKAVYRLEGK</sequence>
<name>A0A517XXB2_9BACT</name>
<dbReference type="InterPro" id="IPR002372">
    <property type="entry name" value="PQQ_rpt_dom"/>
</dbReference>
<dbReference type="InterPro" id="IPR015943">
    <property type="entry name" value="WD40/YVTN_repeat-like_dom_sf"/>
</dbReference>
<gene>
    <name evidence="4" type="ORF">ETAA1_41280</name>
</gene>
<evidence type="ECO:0000313" key="5">
    <source>
        <dbReference type="Proteomes" id="UP000319576"/>
    </source>
</evidence>
<organism evidence="4 5">
    <name type="scientific">Urbifossiella limnaea</name>
    <dbReference type="NCBI Taxonomy" id="2528023"/>
    <lineage>
        <taxon>Bacteria</taxon>
        <taxon>Pseudomonadati</taxon>
        <taxon>Planctomycetota</taxon>
        <taxon>Planctomycetia</taxon>
        <taxon>Gemmatales</taxon>
        <taxon>Gemmataceae</taxon>
        <taxon>Urbifossiella</taxon>
    </lineage>
</organism>
<dbReference type="Pfam" id="PF13360">
    <property type="entry name" value="PQQ_2"/>
    <property type="match status" value="2"/>
</dbReference>
<feature type="signal peptide" evidence="2">
    <location>
        <begin position="1"/>
        <end position="20"/>
    </location>
</feature>
<dbReference type="OrthoDB" id="244732at2"/>
<proteinExistence type="predicted"/>
<dbReference type="EMBL" id="CP036273">
    <property type="protein sequence ID" value="QDU22152.1"/>
    <property type="molecule type" value="Genomic_DNA"/>
</dbReference>
<reference evidence="4 5" key="1">
    <citation type="submission" date="2019-02" db="EMBL/GenBank/DDBJ databases">
        <title>Deep-cultivation of Planctomycetes and their phenomic and genomic characterization uncovers novel biology.</title>
        <authorList>
            <person name="Wiegand S."/>
            <person name="Jogler M."/>
            <person name="Boedeker C."/>
            <person name="Pinto D."/>
            <person name="Vollmers J."/>
            <person name="Rivas-Marin E."/>
            <person name="Kohn T."/>
            <person name="Peeters S.H."/>
            <person name="Heuer A."/>
            <person name="Rast P."/>
            <person name="Oberbeckmann S."/>
            <person name="Bunk B."/>
            <person name="Jeske O."/>
            <person name="Meyerdierks A."/>
            <person name="Storesund J.E."/>
            <person name="Kallscheuer N."/>
            <person name="Luecker S."/>
            <person name="Lage O.M."/>
            <person name="Pohl T."/>
            <person name="Merkel B.J."/>
            <person name="Hornburger P."/>
            <person name="Mueller R.-W."/>
            <person name="Bruemmer F."/>
            <person name="Labrenz M."/>
            <person name="Spormann A.M."/>
            <person name="Op den Camp H."/>
            <person name="Overmann J."/>
            <person name="Amann R."/>
            <person name="Jetten M.S.M."/>
            <person name="Mascher T."/>
            <person name="Medema M.H."/>
            <person name="Devos D.P."/>
            <person name="Kaster A.-K."/>
            <person name="Ovreas L."/>
            <person name="Rohde M."/>
            <person name="Galperin M.Y."/>
            <person name="Jogler C."/>
        </authorList>
    </citation>
    <scope>NUCLEOTIDE SEQUENCE [LARGE SCALE GENOMIC DNA]</scope>
    <source>
        <strain evidence="4 5">ETA_A1</strain>
    </source>
</reference>
<evidence type="ECO:0000313" key="4">
    <source>
        <dbReference type="EMBL" id="QDU22152.1"/>
    </source>
</evidence>
<dbReference type="SMART" id="SM00564">
    <property type="entry name" value="PQQ"/>
    <property type="match status" value="5"/>
</dbReference>
<accession>A0A517XXB2</accession>
<evidence type="ECO:0000256" key="2">
    <source>
        <dbReference type="SAM" id="SignalP"/>
    </source>
</evidence>
<feature type="chain" id="PRO_5022234977" evidence="2">
    <location>
        <begin position="21"/>
        <end position="415"/>
    </location>
</feature>
<dbReference type="Gene3D" id="2.130.10.10">
    <property type="entry name" value="YVTN repeat-like/Quinoprotein amine dehydrogenase"/>
    <property type="match status" value="2"/>
</dbReference>
<dbReference type="RefSeq" id="WP_145241640.1">
    <property type="nucleotide sequence ID" value="NZ_CP036273.1"/>
</dbReference>
<dbReference type="InterPro" id="IPR011047">
    <property type="entry name" value="Quinoprotein_ADH-like_sf"/>
</dbReference>
<dbReference type="PANTHER" id="PTHR34512:SF30">
    <property type="entry name" value="OUTER MEMBRANE PROTEIN ASSEMBLY FACTOR BAMB"/>
    <property type="match status" value="1"/>
</dbReference>
<dbReference type="KEGG" id="uli:ETAA1_41280"/>
<dbReference type="PANTHER" id="PTHR34512">
    <property type="entry name" value="CELL SURFACE PROTEIN"/>
    <property type="match status" value="1"/>
</dbReference>
<evidence type="ECO:0000259" key="3">
    <source>
        <dbReference type="Pfam" id="PF13360"/>
    </source>
</evidence>
<feature type="domain" description="Pyrrolo-quinoline quinone repeat" evidence="3">
    <location>
        <begin position="45"/>
        <end position="158"/>
    </location>
</feature>
<dbReference type="AlphaFoldDB" id="A0A517XXB2"/>
<protein>
    <submittedName>
        <fullName evidence="4">Outer membrane biogenesis protein BamB</fullName>
    </submittedName>
</protein>
<dbReference type="SUPFAM" id="SSF50998">
    <property type="entry name" value="Quinoprotein alcohol dehydrogenase-like"/>
    <property type="match status" value="1"/>
</dbReference>
<feature type="domain" description="Pyrrolo-quinoline quinone repeat" evidence="3">
    <location>
        <begin position="300"/>
        <end position="371"/>
    </location>
</feature>